<evidence type="ECO:0000313" key="1">
    <source>
        <dbReference type="EMBL" id="MPN35606.1"/>
    </source>
</evidence>
<comment type="caution">
    <text evidence="1">The sequence shown here is derived from an EMBL/GenBank/DDBJ whole genome shotgun (WGS) entry which is preliminary data.</text>
</comment>
<protein>
    <submittedName>
        <fullName evidence="1">Uncharacterized protein</fullName>
    </submittedName>
</protein>
<reference evidence="1" key="1">
    <citation type="submission" date="2019-08" db="EMBL/GenBank/DDBJ databases">
        <authorList>
            <person name="Kucharzyk K."/>
            <person name="Murdoch R.W."/>
            <person name="Higgins S."/>
            <person name="Loffler F."/>
        </authorList>
    </citation>
    <scope>NUCLEOTIDE SEQUENCE</scope>
</reference>
<accession>A0A645HAR3</accession>
<dbReference type="AlphaFoldDB" id="A0A645HAR3"/>
<name>A0A645HAR3_9ZZZZ</name>
<proteinExistence type="predicted"/>
<sequence length="107" mass="11997">MENETTASAEFVIPLSSIVESEGTVLSSDGTSKEVVQAFASITGNSNYEMFEKIAELLNAKYKENKETVEPELYVPTLDSNDKNYVIYDTVEKSYIKKLKENCVKVQ</sequence>
<organism evidence="1">
    <name type="scientific">bioreactor metagenome</name>
    <dbReference type="NCBI Taxonomy" id="1076179"/>
    <lineage>
        <taxon>unclassified sequences</taxon>
        <taxon>metagenomes</taxon>
        <taxon>ecological metagenomes</taxon>
    </lineage>
</organism>
<dbReference type="EMBL" id="VSSQ01089300">
    <property type="protein sequence ID" value="MPN35606.1"/>
    <property type="molecule type" value="Genomic_DNA"/>
</dbReference>
<gene>
    <name evidence="1" type="ORF">SDC9_183104</name>
</gene>